<evidence type="ECO:0000256" key="2">
    <source>
        <dbReference type="ARBA" id="ARBA00023015"/>
    </source>
</evidence>
<dbReference type="Pfam" id="PF13411">
    <property type="entry name" value="MerR_1"/>
    <property type="match status" value="1"/>
</dbReference>
<protein>
    <submittedName>
        <fullName evidence="6">MerR family transcriptional regulator</fullName>
    </submittedName>
</protein>
<sequence>MLIGELSGATGASVRSLRHYERHGLLVADRGANGYRQFPDSAVETVARIRVLLAAGLSVATILQVLPCTLDATPRIVPCAELSAKLRGELARLDRQADQLDRARALISRMLAV</sequence>
<dbReference type="PROSITE" id="PS50937">
    <property type="entry name" value="HTH_MERR_2"/>
    <property type="match status" value="1"/>
</dbReference>
<dbReference type="SUPFAM" id="SSF46955">
    <property type="entry name" value="Putative DNA-binding domain"/>
    <property type="match status" value="1"/>
</dbReference>
<dbReference type="InterPro" id="IPR000551">
    <property type="entry name" value="MerR-type_HTH_dom"/>
</dbReference>
<dbReference type="InterPro" id="IPR047057">
    <property type="entry name" value="MerR_fam"/>
</dbReference>
<evidence type="ECO:0000259" key="5">
    <source>
        <dbReference type="PROSITE" id="PS50937"/>
    </source>
</evidence>
<dbReference type="SMART" id="SM00422">
    <property type="entry name" value="HTH_MERR"/>
    <property type="match status" value="1"/>
</dbReference>
<evidence type="ECO:0000313" key="6">
    <source>
        <dbReference type="EMBL" id="SBW17271.1"/>
    </source>
</evidence>
<dbReference type="GO" id="GO:0003700">
    <property type="term" value="F:DNA-binding transcription factor activity"/>
    <property type="evidence" value="ECO:0007669"/>
    <property type="project" value="InterPro"/>
</dbReference>
<dbReference type="Gene3D" id="1.10.1660.10">
    <property type="match status" value="1"/>
</dbReference>
<dbReference type="CDD" id="cd01282">
    <property type="entry name" value="HTH_MerR-like_sg3"/>
    <property type="match status" value="1"/>
</dbReference>
<evidence type="ECO:0000256" key="4">
    <source>
        <dbReference type="ARBA" id="ARBA00023163"/>
    </source>
</evidence>
<dbReference type="GO" id="GO:0003677">
    <property type="term" value="F:DNA binding"/>
    <property type="evidence" value="ECO:0007669"/>
    <property type="project" value="UniProtKB-KW"/>
</dbReference>
<evidence type="ECO:0000313" key="7">
    <source>
        <dbReference type="Proteomes" id="UP000199013"/>
    </source>
</evidence>
<dbReference type="PANTHER" id="PTHR30204:SF69">
    <property type="entry name" value="MERR-FAMILY TRANSCRIPTIONAL REGULATOR"/>
    <property type="match status" value="1"/>
</dbReference>
<keyword evidence="7" id="KW-1185">Reference proteome</keyword>
<keyword evidence="2" id="KW-0805">Transcription regulation</keyword>
<dbReference type="InterPro" id="IPR009061">
    <property type="entry name" value="DNA-bd_dom_put_sf"/>
</dbReference>
<feature type="domain" description="HTH merR-type" evidence="5">
    <location>
        <begin position="1"/>
        <end position="68"/>
    </location>
</feature>
<reference evidence="7" key="1">
    <citation type="submission" date="2016-02" db="EMBL/GenBank/DDBJ databases">
        <authorList>
            <person name="Wibberg D."/>
        </authorList>
    </citation>
    <scope>NUCLEOTIDE SEQUENCE [LARGE SCALE GENOMIC DNA]</scope>
</reference>
<dbReference type="AlphaFoldDB" id="A0A1C3NSY9"/>
<keyword evidence="1" id="KW-0678">Repressor</keyword>
<evidence type="ECO:0000256" key="3">
    <source>
        <dbReference type="ARBA" id="ARBA00023125"/>
    </source>
</evidence>
<keyword evidence="4" id="KW-0804">Transcription</keyword>
<dbReference type="PANTHER" id="PTHR30204">
    <property type="entry name" value="REDOX-CYCLING DRUG-SENSING TRANSCRIPTIONAL ACTIVATOR SOXR"/>
    <property type="match status" value="1"/>
</dbReference>
<proteinExistence type="predicted"/>
<accession>A0A1C3NSY9</accession>
<keyword evidence="3" id="KW-0238">DNA-binding</keyword>
<evidence type="ECO:0000256" key="1">
    <source>
        <dbReference type="ARBA" id="ARBA00022491"/>
    </source>
</evidence>
<gene>
    <name evidence="6" type="ORF">FDG2_0139</name>
</gene>
<name>A0A1C3NSY9_9ACTN</name>
<dbReference type="PRINTS" id="PR00040">
    <property type="entry name" value="HTHMERR"/>
</dbReference>
<dbReference type="Proteomes" id="UP000199013">
    <property type="component" value="Unassembled WGS sequence"/>
</dbReference>
<organism evidence="6 7">
    <name type="scientific">Candidatus Protofrankia californiensis</name>
    <dbReference type="NCBI Taxonomy" id="1839754"/>
    <lineage>
        <taxon>Bacteria</taxon>
        <taxon>Bacillati</taxon>
        <taxon>Actinomycetota</taxon>
        <taxon>Actinomycetes</taxon>
        <taxon>Frankiales</taxon>
        <taxon>Frankiaceae</taxon>
        <taxon>Protofrankia</taxon>
    </lineage>
</organism>
<dbReference type="EMBL" id="FLUV01000057">
    <property type="protein sequence ID" value="SBW17271.1"/>
    <property type="molecule type" value="Genomic_DNA"/>
</dbReference>